<dbReference type="InterPro" id="IPR019734">
    <property type="entry name" value="TPR_rpt"/>
</dbReference>
<protein>
    <submittedName>
        <fullName evidence="2">Uncharacterized protein</fullName>
    </submittedName>
</protein>
<evidence type="ECO:0000256" key="1">
    <source>
        <dbReference type="PROSITE-ProRule" id="PRU00339"/>
    </source>
</evidence>
<organism evidence="2 3">
    <name type="scientific">Segatella copri</name>
    <dbReference type="NCBI Taxonomy" id="165179"/>
    <lineage>
        <taxon>Bacteria</taxon>
        <taxon>Pseudomonadati</taxon>
        <taxon>Bacteroidota</taxon>
        <taxon>Bacteroidia</taxon>
        <taxon>Bacteroidales</taxon>
        <taxon>Prevotellaceae</taxon>
        <taxon>Segatella</taxon>
    </lineage>
</organism>
<comment type="caution">
    <text evidence="2">The sequence shown here is derived from an EMBL/GenBank/DDBJ whole genome shotgun (WGS) entry which is preliminary data.</text>
</comment>
<dbReference type="RefSeq" id="WP_264965938.1">
    <property type="nucleotide sequence ID" value="NZ_JAPDVK010000002.1"/>
</dbReference>
<dbReference type="PROSITE" id="PS50005">
    <property type="entry name" value="TPR"/>
    <property type="match status" value="1"/>
</dbReference>
<proteinExistence type="predicted"/>
<sequence>MMKRKTTYNFLQIVIITVLFLLVSCGGNRVVDSKMASADSLMDVCQDSAQTALAMLDSLKAQKPDMSKAQQMHYDLIYAKAMNKSFVDFTTDSVMKRVVAYYDKHGSVNERMLAYYLLGCVYRDLQDAPASLDNYYKAVELADTTSASCDYALLARIHGAMVVLYNKESSPLMSIKEAKLAAKYAWMAKDTLAAVVAYRNQVGGYYDLGNSDSVLSISLNAHHFCRKKWDGYRNVSWFECHHRCLY</sequence>
<evidence type="ECO:0000313" key="3">
    <source>
        <dbReference type="Proteomes" id="UP001209344"/>
    </source>
</evidence>
<dbReference type="PROSITE" id="PS51257">
    <property type="entry name" value="PROKAR_LIPOPROTEIN"/>
    <property type="match status" value="1"/>
</dbReference>
<reference evidence="2" key="1">
    <citation type="submission" date="2022-11" db="EMBL/GenBank/DDBJ databases">
        <title>Genomic repertoires linked with pathogenic potency of arthritogenic Prevotella copri isolated from the gut of rheumatoid arthritis patients.</title>
        <authorList>
            <person name="Nii T."/>
            <person name="Maeda Y."/>
            <person name="Motooka D."/>
            <person name="Naito M."/>
            <person name="Matsumoto Y."/>
            <person name="Ogawa T."/>
            <person name="Oguro-Igashira E."/>
            <person name="Kishikawa T."/>
            <person name="Yamashita M."/>
            <person name="Koizumi S."/>
            <person name="Kurakawa T."/>
            <person name="Okumura R."/>
            <person name="Kayama H."/>
            <person name="Murakami M."/>
            <person name="Sakaguchi T."/>
            <person name="Das B."/>
            <person name="Nakamura S."/>
            <person name="Okada Y."/>
            <person name="Kumanogoh A."/>
            <person name="Takeda K."/>
        </authorList>
    </citation>
    <scope>NUCLEOTIDE SEQUENCE</scope>
    <source>
        <strain evidence="2">F3-75</strain>
    </source>
</reference>
<dbReference type="AlphaFoldDB" id="A0AAP3BEA3"/>
<accession>A0AAP3BEA3</accession>
<dbReference type="Proteomes" id="UP001209344">
    <property type="component" value="Unassembled WGS sequence"/>
</dbReference>
<evidence type="ECO:0000313" key="2">
    <source>
        <dbReference type="EMBL" id="MCW4128074.1"/>
    </source>
</evidence>
<dbReference type="EMBL" id="JAPDVK010000002">
    <property type="protein sequence ID" value="MCW4128074.1"/>
    <property type="molecule type" value="Genomic_DNA"/>
</dbReference>
<feature type="repeat" description="TPR" evidence="1">
    <location>
        <begin position="112"/>
        <end position="145"/>
    </location>
</feature>
<gene>
    <name evidence="2" type="ORF">ONT16_07375</name>
</gene>
<keyword evidence="1" id="KW-0802">TPR repeat</keyword>
<name>A0AAP3BEA3_9BACT</name>